<evidence type="ECO:0000313" key="2">
    <source>
        <dbReference type="EMBL" id="EPS63107.1"/>
    </source>
</evidence>
<dbReference type="PANTHER" id="PTHR13520">
    <property type="entry name" value="RAD50-INTERACTING PROTEIN 1 RINT-1"/>
    <property type="match status" value="1"/>
</dbReference>
<organism evidence="2 3">
    <name type="scientific">Genlisea aurea</name>
    <dbReference type="NCBI Taxonomy" id="192259"/>
    <lineage>
        <taxon>Eukaryota</taxon>
        <taxon>Viridiplantae</taxon>
        <taxon>Streptophyta</taxon>
        <taxon>Embryophyta</taxon>
        <taxon>Tracheophyta</taxon>
        <taxon>Spermatophyta</taxon>
        <taxon>Magnoliopsida</taxon>
        <taxon>eudicotyledons</taxon>
        <taxon>Gunneridae</taxon>
        <taxon>Pentapetalae</taxon>
        <taxon>asterids</taxon>
        <taxon>lamiids</taxon>
        <taxon>Lamiales</taxon>
        <taxon>Lentibulariaceae</taxon>
        <taxon>Genlisea</taxon>
    </lineage>
</organism>
<dbReference type="Pfam" id="PF04437">
    <property type="entry name" value="RINT1_TIP1"/>
    <property type="match status" value="1"/>
</dbReference>
<comment type="caution">
    <text evidence="2">The sequence shown here is derived from an EMBL/GenBank/DDBJ whole genome shotgun (WGS) entry which is preliminary data.</text>
</comment>
<dbReference type="Proteomes" id="UP000015453">
    <property type="component" value="Unassembled WGS sequence"/>
</dbReference>
<dbReference type="InterPro" id="IPR007528">
    <property type="entry name" value="RINT1_Tip20"/>
</dbReference>
<name>S8DTF8_9LAMI</name>
<keyword evidence="1" id="KW-0175">Coiled coil</keyword>
<gene>
    <name evidence="2" type="ORF">M569_11680</name>
</gene>
<sequence>MIRPLPPHASLSSNAAEFLNSKFRSADDLGGTASLFAELRSESDALDRSLEELNEELMSHLNMHSSDSYKIAALFSSARVQLDELRRFSDVGDSIGMGDELAALAKEVARVETVRNYAETALKLDMLVGDVEDAVSSSMNRTLRKLPSPNDSEDKCAAALRALKSAEEVLSSVIKLNPQWTRLVSAVDHRIDRALAILRPQAISDYRALLNSLGWPPPLASLSSSNRDVKESSHVLNPLLAMQGDLKTRFCESFLALCRLQELQRRRKCRQLQRHRTDVSLRESLWVVEELVDPITIACHRHFSKWVDKPEYIFALVSKLTGDYVDSMDDFLQPLVDKSMLSGYSCREEWISAMVCTVSTYLEQEIFPAYVSRLYDELNPDAHNQQARLSLLNLVDLMIAFDKRAQSLAAHSGIIPSLDEDTCLRKVSSLSVFCDRPDWLDLWAEIELSEAFDKLNPELEDERNWMDNRRSVSVHSGEEEDKFPLISSIVIRCLTSVVERCRALPSAMPKSRFVSLTASPIVNKFLDCLLQRCLEAEGLTALTDDDSLTKVAQSVNIALHFESKLKDFCEDIFFLEIIGLDRDYDAPEAAAGSTRNGLFHDEISKLQEFRGEWVDKLSTVVFRGFDALFRDYIKNKRQWQEKRSTETTSTPPPSLSLLEAMDHLRGKLSALERGLNRMDFTRAWRGLAALIDKLFFTSIVLSNAKFHDGGVERLGNDLAVLFGVFRACCCVRPEGFFPKTSDGLKLLKLEKEALSRSRASIDDEIRLSLRDSSGIRHLAALEIDKILKSRIFSI</sequence>
<dbReference type="OrthoDB" id="2189254at2759"/>
<dbReference type="GO" id="GO:0070939">
    <property type="term" value="C:Dsl1/NZR complex"/>
    <property type="evidence" value="ECO:0007669"/>
    <property type="project" value="InterPro"/>
</dbReference>
<dbReference type="GO" id="GO:0006888">
    <property type="term" value="P:endoplasmic reticulum to Golgi vesicle-mediated transport"/>
    <property type="evidence" value="ECO:0007669"/>
    <property type="project" value="InterPro"/>
</dbReference>
<dbReference type="PROSITE" id="PS51386">
    <property type="entry name" value="RINT1_TIP20"/>
    <property type="match status" value="1"/>
</dbReference>
<evidence type="ECO:0000313" key="3">
    <source>
        <dbReference type="Proteomes" id="UP000015453"/>
    </source>
</evidence>
<dbReference type="GO" id="GO:0060628">
    <property type="term" value="P:regulation of ER to Golgi vesicle-mediated transport"/>
    <property type="evidence" value="ECO:0007669"/>
    <property type="project" value="TreeGrafter"/>
</dbReference>
<dbReference type="AlphaFoldDB" id="S8DTF8"/>
<keyword evidence="3" id="KW-1185">Reference proteome</keyword>
<evidence type="ECO:0000256" key="1">
    <source>
        <dbReference type="SAM" id="Coils"/>
    </source>
</evidence>
<proteinExistence type="predicted"/>
<dbReference type="Gene3D" id="1.20.58.670">
    <property type="entry name" value="Dsl1p vesicle tethering complex, Tip20p subunit, domain D"/>
    <property type="match status" value="1"/>
</dbReference>
<dbReference type="InterPro" id="IPR042044">
    <property type="entry name" value="EXOC6PINT-1/Sec15/Tip20_C_dom2"/>
</dbReference>
<protein>
    <submittedName>
        <fullName evidence="2">Uncharacterized protein</fullName>
    </submittedName>
</protein>
<dbReference type="EMBL" id="AUSU01005693">
    <property type="protein sequence ID" value="EPS63107.1"/>
    <property type="molecule type" value="Genomic_DNA"/>
</dbReference>
<dbReference type="GO" id="GO:0006890">
    <property type="term" value="P:retrograde vesicle-mediated transport, Golgi to endoplasmic reticulum"/>
    <property type="evidence" value="ECO:0007669"/>
    <property type="project" value="InterPro"/>
</dbReference>
<dbReference type="PANTHER" id="PTHR13520:SF1">
    <property type="entry name" value="RINT1-LIKE PROTEIN MAG2"/>
    <property type="match status" value="1"/>
</dbReference>
<reference evidence="2 3" key="1">
    <citation type="journal article" date="2013" name="BMC Genomics">
        <title>The miniature genome of a carnivorous plant Genlisea aurea contains a low number of genes and short non-coding sequences.</title>
        <authorList>
            <person name="Leushkin E.V."/>
            <person name="Sutormin R.A."/>
            <person name="Nabieva E.R."/>
            <person name="Penin A.A."/>
            <person name="Kondrashov A.S."/>
            <person name="Logacheva M.D."/>
        </authorList>
    </citation>
    <scope>NUCLEOTIDE SEQUENCE [LARGE SCALE GENOMIC DNA]</scope>
</reference>
<accession>S8DTF8</accession>
<feature type="coiled-coil region" evidence="1">
    <location>
        <begin position="36"/>
        <end position="63"/>
    </location>
</feature>